<dbReference type="EMBL" id="MU826828">
    <property type="protein sequence ID" value="KAJ7374435.1"/>
    <property type="molecule type" value="Genomic_DNA"/>
</dbReference>
<dbReference type="OrthoDB" id="5960788at2759"/>
<evidence type="ECO:0000313" key="2">
    <source>
        <dbReference type="Proteomes" id="UP001163046"/>
    </source>
</evidence>
<accession>A0A9W9Z3Q0</accession>
<gene>
    <name evidence="1" type="ORF">OS493_007541</name>
</gene>
<protein>
    <submittedName>
        <fullName evidence="1">Uncharacterized protein</fullName>
    </submittedName>
</protein>
<evidence type="ECO:0000313" key="1">
    <source>
        <dbReference type="EMBL" id="KAJ7374435.1"/>
    </source>
</evidence>
<comment type="caution">
    <text evidence="1">The sequence shown here is derived from an EMBL/GenBank/DDBJ whole genome shotgun (WGS) entry which is preliminary data.</text>
</comment>
<proteinExistence type="predicted"/>
<sequence length="355" mass="41001">MHKPSHTKLQSKGIIRLAYPIQTGGGGICKYQKEGLLGTLDEYLIQPLKNGNPLIITVPEAQLNTSLVDKLSEGLNSSAQTCNHLWDGFGRWINNEWRPYIQESYNWSLPFSYRQRGLLWIYGDSLAVRLVQSVESRSLCKRLYWGCRNSYNWIYPVASEKLSKEQDDDLDFRPEEVIETIVSVLRRPGMQREESVLLLNLGLHFPISVNFRTFQKLIGDLIGVLKETVVDSQGLRVPKYKAKIIWKSSSAIHKEKAEVKNKTNWRFFTTQRVHLFSTYAMSAMCQAGFDVIDVYPLTDSYPGDAYDEVHYPDKVFDAMETMLEKYKVHYNKRVHDNTKKSRMQPLGPVQTPYFT</sequence>
<name>A0A9W9Z3Q0_9CNID</name>
<dbReference type="Proteomes" id="UP001163046">
    <property type="component" value="Unassembled WGS sequence"/>
</dbReference>
<dbReference type="AlphaFoldDB" id="A0A9W9Z3Q0"/>
<organism evidence="1 2">
    <name type="scientific">Desmophyllum pertusum</name>
    <dbReference type="NCBI Taxonomy" id="174260"/>
    <lineage>
        <taxon>Eukaryota</taxon>
        <taxon>Metazoa</taxon>
        <taxon>Cnidaria</taxon>
        <taxon>Anthozoa</taxon>
        <taxon>Hexacorallia</taxon>
        <taxon>Scleractinia</taxon>
        <taxon>Caryophylliina</taxon>
        <taxon>Caryophylliidae</taxon>
        <taxon>Desmophyllum</taxon>
    </lineage>
</organism>
<keyword evidence="2" id="KW-1185">Reference proteome</keyword>
<reference evidence="1" key="1">
    <citation type="submission" date="2023-01" db="EMBL/GenBank/DDBJ databases">
        <title>Genome assembly of the deep-sea coral Lophelia pertusa.</title>
        <authorList>
            <person name="Herrera S."/>
            <person name="Cordes E."/>
        </authorList>
    </citation>
    <scope>NUCLEOTIDE SEQUENCE</scope>
    <source>
        <strain evidence="1">USNM1676648</strain>
        <tissue evidence="1">Polyp</tissue>
    </source>
</reference>